<name>A0A194W9H6_CYTMA</name>
<keyword evidence="5" id="KW-0999">Mitochondrion inner membrane</keyword>
<dbReference type="GO" id="GO:0005743">
    <property type="term" value="C:mitochondrial inner membrane"/>
    <property type="evidence" value="ECO:0007669"/>
    <property type="project" value="UniProtKB-SubCell"/>
</dbReference>
<evidence type="ECO:0000256" key="11">
    <source>
        <dbReference type="ARBA" id="ARBA00048778"/>
    </source>
</evidence>
<evidence type="ECO:0000256" key="4">
    <source>
        <dbReference type="ARBA" id="ARBA00022741"/>
    </source>
</evidence>
<sequence length="585" mass="67221">MSILTYISGLSPATYIWPLLLNWRSIISFFPALESSLGGLDLDMERLIQSFLGTWCGFILVSILVITAMVQSIYWAWEFVSKTVLDTWYAKCSVATNSDMYEHILEWISLHPEFKSRRLFLVPWPADISGEESFRIKWKREGDSDSDGEIGIGMPDGDPTDVGRRIKEKEPIYLPVTNKLDFWLGGSYFWMNLRKEKILSWKGYNVPTNFLDIYCFTWNRSNKPIKDLLKMIRQHHAARRSHKTVIWAPNHEDQEDWSWKEVSRRNKRSIDTVIIDKQQLNTIINDFKTFLSGPGIRWYKERGLPLRLGYLFSGPPGTGKSSMAFALAGKFGLPIYMLNLAATKLTDAALEDLFSNLPFHSIILLEDIDATKSMTRKSSEPEEQDDNDGDDDKQKEKKKKQSCITLSGLLNAIDGVAASEGRILIMTTNHIELLDEALIRTGRADRIITFTNATRQMAQDLYIHAYTGTRWIQRQADNANEPSINAEGWTDEDIQALSKEFAAKIQDEEFSPALLQQYFKDFRAEPRRAVRELEDWAKDPRGYRKREVSSIIDAKTDDFAIVKRRYQKAGTEPHSPETIWASQGR</sequence>
<feature type="transmembrane region" description="Helical" evidence="14">
    <location>
        <begin position="54"/>
        <end position="77"/>
    </location>
</feature>
<keyword evidence="9" id="KW-0496">Mitochondrion</keyword>
<dbReference type="InterPro" id="IPR003593">
    <property type="entry name" value="AAA+_ATPase"/>
</dbReference>
<evidence type="ECO:0000256" key="8">
    <source>
        <dbReference type="ARBA" id="ARBA00022989"/>
    </source>
</evidence>
<comment type="subcellular location">
    <subcellularLocation>
        <location evidence="1">Mitochondrion inner membrane</location>
        <topology evidence="1">Single-pass membrane protein</topology>
    </subcellularLocation>
</comment>
<evidence type="ECO:0000256" key="6">
    <source>
        <dbReference type="ARBA" id="ARBA00022801"/>
    </source>
</evidence>
<evidence type="ECO:0000256" key="14">
    <source>
        <dbReference type="SAM" id="Phobius"/>
    </source>
</evidence>
<evidence type="ECO:0000256" key="13">
    <source>
        <dbReference type="SAM" id="MobiDB-lite"/>
    </source>
</evidence>
<dbReference type="Pfam" id="PF25426">
    <property type="entry name" value="AAA_lid_BCS1"/>
    <property type="match status" value="1"/>
</dbReference>
<evidence type="ECO:0000256" key="2">
    <source>
        <dbReference type="ARBA" id="ARBA00007448"/>
    </source>
</evidence>
<dbReference type="InterPro" id="IPR050747">
    <property type="entry name" value="Mitochondrial_chaperone_BCS1"/>
</dbReference>
<accession>A0A194W9H6</accession>
<dbReference type="Gene3D" id="3.40.50.300">
    <property type="entry name" value="P-loop containing nucleotide triphosphate hydrolases"/>
    <property type="match status" value="1"/>
</dbReference>
<dbReference type="PANTHER" id="PTHR23070">
    <property type="entry name" value="BCS1 AAA-TYPE ATPASE"/>
    <property type="match status" value="1"/>
</dbReference>
<feature type="domain" description="AAA+ ATPase" evidence="15">
    <location>
        <begin position="306"/>
        <end position="454"/>
    </location>
</feature>
<feature type="domain" description="BCS1 N-terminal" evidence="16">
    <location>
        <begin position="61"/>
        <end position="273"/>
    </location>
</feature>
<evidence type="ECO:0000256" key="3">
    <source>
        <dbReference type="ARBA" id="ARBA00022692"/>
    </source>
</evidence>
<evidence type="ECO:0000313" key="18">
    <source>
        <dbReference type="Proteomes" id="UP000078559"/>
    </source>
</evidence>
<dbReference type="InterPro" id="IPR027417">
    <property type="entry name" value="P-loop_NTPase"/>
</dbReference>
<dbReference type="GO" id="GO:0005524">
    <property type="term" value="F:ATP binding"/>
    <property type="evidence" value="ECO:0007669"/>
    <property type="project" value="UniProtKB-KW"/>
</dbReference>
<dbReference type="PROSITE" id="PS00674">
    <property type="entry name" value="AAA"/>
    <property type="match status" value="1"/>
</dbReference>
<evidence type="ECO:0000256" key="12">
    <source>
        <dbReference type="RuleBase" id="RU003651"/>
    </source>
</evidence>
<evidence type="ECO:0000256" key="1">
    <source>
        <dbReference type="ARBA" id="ARBA00004434"/>
    </source>
</evidence>
<keyword evidence="7 12" id="KW-0067">ATP-binding</keyword>
<dbReference type="Pfam" id="PF08740">
    <property type="entry name" value="BCS1_N"/>
    <property type="match status" value="1"/>
</dbReference>
<dbReference type="SMART" id="SM00382">
    <property type="entry name" value="AAA"/>
    <property type="match status" value="1"/>
</dbReference>
<dbReference type="EMBL" id="CM003106">
    <property type="protein sequence ID" value="KUI72952.1"/>
    <property type="molecule type" value="Genomic_DNA"/>
</dbReference>
<dbReference type="AlphaFoldDB" id="A0A194W9H6"/>
<dbReference type="GO" id="GO:0016887">
    <property type="term" value="F:ATP hydrolysis activity"/>
    <property type="evidence" value="ECO:0007669"/>
    <property type="project" value="InterPro"/>
</dbReference>
<keyword evidence="10 14" id="KW-0472">Membrane</keyword>
<dbReference type="InterPro" id="IPR014851">
    <property type="entry name" value="BCS1_N"/>
</dbReference>
<keyword evidence="6" id="KW-0378">Hydrolase</keyword>
<comment type="catalytic activity">
    <reaction evidence="11">
        <text>ATP + H2O = ADP + phosphate + H(+)</text>
        <dbReference type="Rhea" id="RHEA:13065"/>
        <dbReference type="ChEBI" id="CHEBI:15377"/>
        <dbReference type="ChEBI" id="CHEBI:15378"/>
        <dbReference type="ChEBI" id="CHEBI:30616"/>
        <dbReference type="ChEBI" id="CHEBI:43474"/>
        <dbReference type="ChEBI" id="CHEBI:456216"/>
    </reaction>
    <physiologicalReaction direction="left-to-right" evidence="11">
        <dbReference type="Rhea" id="RHEA:13066"/>
    </physiologicalReaction>
</comment>
<evidence type="ECO:0000256" key="10">
    <source>
        <dbReference type="ARBA" id="ARBA00023136"/>
    </source>
</evidence>
<dbReference type="OrthoDB" id="10251412at2759"/>
<organism evidence="17 18">
    <name type="scientific">Cytospora mali</name>
    <name type="common">Apple Valsa canker fungus</name>
    <name type="synonym">Valsa mali</name>
    <dbReference type="NCBI Taxonomy" id="578113"/>
    <lineage>
        <taxon>Eukaryota</taxon>
        <taxon>Fungi</taxon>
        <taxon>Dikarya</taxon>
        <taxon>Ascomycota</taxon>
        <taxon>Pezizomycotina</taxon>
        <taxon>Sordariomycetes</taxon>
        <taxon>Sordariomycetidae</taxon>
        <taxon>Diaporthales</taxon>
        <taxon>Cytosporaceae</taxon>
        <taxon>Cytospora</taxon>
    </lineage>
</organism>
<evidence type="ECO:0000313" key="17">
    <source>
        <dbReference type="EMBL" id="KUI72952.1"/>
    </source>
</evidence>
<keyword evidence="8 14" id="KW-1133">Transmembrane helix</keyword>
<feature type="region of interest" description="Disordered" evidence="13">
    <location>
        <begin position="373"/>
        <end position="399"/>
    </location>
</feature>
<dbReference type="Pfam" id="PF00004">
    <property type="entry name" value="AAA"/>
    <property type="match status" value="1"/>
</dbReference>
<reference evidence="17" key="1">
    <citation type="submission" date="2014-12" db="EMBL/GenBank/DDBJ databases">
        <title>Genome Sequence of Valsa Canker Pathogens Uncovers a Specific Adaption of Colonization on Woody Bark.</title>
        <authorList>
            <person name="Yin Z."/>
            <person name="Liu H."/>
            <person name="Gao X."/>
            <person name="Li Z."/>
            <person name="Song N."/>
            <person name="Ke X."/>
            <person name="Dai Q."/>
            <person name="Wu Y."/>
            <person name="Sun Y."/>
            <person name="Xu J.-R."/>
            <person name="Kang Z.K."/>
            <person name="Wang L."/>
            <person name="Huang L."/>
        </authorList>
    </citation>
    <scope>NUCLEOTIDE SEQUENCE [LARGE SCALE GENOMIC DNA]</scope>
    <source>
        <strain evidence="17">03-8</strain>
    </source>
</reference>
<dbReference type="SMART" id="SM01024">
    <property type="entry name" value="BCS1_N"/>
    <property type="match status" value="1"/>
</dbReference>
<evidence type="ECO:0000256" key="9">
    <source>
        <dbReference type="ARBA" id="ARBA00023128"/>
    </source>
</evidence>
<proteinExistence type="inferred from homology"/>
<dbReference type="SMR" id="A0A194W9H6"/>
<keyword evidence="3 14" id="KW-0812">Transmembrane</keyword>
<gene>
    <name evidence="17" type="ORF">VM1G_08253</name>
</gene>
<protein>
    <submittedName>
        <fullName evidence="17">Mitochondrial chaperone BCS1-B</fullName>
    </submittedName>
</protein>
<evidence type="ECO:0000256" key="5">
    <source>
        <dbReference type="ARBA" id="ARBA00022792"/>
    </source>
</evidence>
<evidence type="ECO:0000259" key="16">
    <source>
        <dbReference type="SMART" id="SM01024"/>
    </source>
</evidence>
<keyword evidence="18" id="KW-1185">Reference proteome</keyword>
<dbReference type="InterPro" id="IPR003960">
    <property type="entry name" value="ATPase_AAA_CS"/>
</dbReference>
<evidence type="ECO:0000256" key="7">
    <source>
        <dbReference type="ARBA" id="ARBA00022840"/>
    </source>
</evidence>
<dbReference type="Proteomes" id="UP000078559">
    <property type="component" value="Chromosome 9"/>
</dbReference>
<comment type="similarity">
    <text evidence="2">Belongs to the AAA ATPase family. BCS1 subfamily.</text>
</comment>
<evidence type="ECO:0000259" key="15">
    <source>
        <dbReference type="SMART" id="SM00382"/>
    </source>
</evidence>
<dbReference type="SUPFAM" id="SSF52540">
    <property type="entry name" value="P-loop containing nucleoside triphosphate hydrolases"/>
    <property type="match status" value="1"/>
</dbReference>
<keyword evidence="4 12" id="KW-0547">Nucleotide-binding</keyword>
<feature type="compositionally biased region" description="Acidic residues" evidence="13">
    <location>
        <begin position="381"/>
        <end position="391"/>
    </location>
</feature>
<dbReference type="InterPro" id="IPR057495">
    <property type="entry name" value="AAA_lid_BCS1"/>
</dbReference>
<dbReference type="InterPro" id="IPR003959">
    <property type="entry name" value="ATPase_AAA_core"/>
</dbReference>